<keyword evidence="1" id="KW-0238">DNA-binding</keyword>
<dbReference type="CDD" id="cd00167">
    <property type="entry name" value="SANT"/>
    <property type="match status" value="1"/>
</dbReference>
<dbReference type="InterPro" id="IPR050560">
    <property type="entry name" value="MYB_TF"/>
</dbReference>
<dbReference type="Gene3D" id="1.10.10.60">
    <property type="entry name" value="Homeodomain-like"/>
    <property type="match status" value="2"/>
</dbReference>
<proteinExistence type="predicted"/>
<dbReference type="GO" id="GO:0000978">
    <property type="term" value="F:RNA polymerase II cis-regulatory region sequence-specific DNA binding"/>
    <property type="evidence" value="ECO:0007669"/>
    <property type="project" value="TreeGrafter"/>
</dbReference>
<dbReference type="InterPro" id="IPR017930">
    <property type="entry name" value="Myb_dom"/>
</dbReference>
<dbReference type="GO" id="GO:0005634">
    <property type="term" value="C:nucleus"/>
    <property type="evidence" value="ECO:0007669"/>
    <property type="project" value="TreeGrafter"/>
</dbReference>
<dbReference type="AlphaFoldDB" id="J3KXJ3"/>
<evidence type="ECO:0000313" key="5">
    <source>
        <dbReference type="EnsemblPlants" id="OB01G16990.1"/>
    </source>
</evidence>
<evidence type="ECO:0000256" key="2">
    <source>
        <dbReference type="SAM" id="MobiDB-lite"/>
    </source>
</evidence>
<feature type="domain" description="Myb-like" evidence="3">
    <location>
        <begin position="38"/>
        <end position="82"/>
    </location>
</feature>
<dbReference type="HOGENOM" id="CLU_085540_1_0_1"/>
<dbReference type="InterPro" id="IPR009057">
    <property type="entry name" value="Homeodomain-like_sf"/>
</dbReference>
<dbReference type="Pfam" id="PF00249">
    <property type="entry name" value="Myb_DNA-binding"/>
    <property type="match status" value="1"/>
</dbReference>
<dbReference type="GeneID" id="102708392"/>
<sequence>MDMETSPPAFSSTTTEGPAATPTSSGRIVVRIRVSQAWTPEEDACRERLAGENGFRRWRRVASAMSRRRTPGQCRDRWRDHLARDVYHRPFTSEDDAELARIRLRDGRGRWKDISRAVYCRSSRALKRRWRELRKSDAFLRALYWYPHQPVQPPADSIVLSCSVGCDAVAGGGKTPGISPAWSYNLQESY</sequence>
<dbReference type="Proteomes" id="UP000006038">
    <property type="component" value="Chromosome 1"/>
</dbReference>
<protein>
    <recommendedName>
        <fullName evidence="7">Myb-like domain-containing protein</fullName>
    </recommendedName>
</protein>
<dbReference type="PANTHER" id="PTHR45614:SF73">
    <property type="entry name" value="OS06G0258200 PROTEIN"/>
    <property type="match status" value="1"/>
</dbReference>
<dbReference type="InterPro" id="IPR001005">
    <property type="entry name" value="SANT/Myb"/>
</dbReference>
<dbReference type="EnsemblPlants" id="OB01G16990.1">
    <property type="protein sequence ID" value="OB01G16990.1"/>
    <property type="gene ID" value="OB01G16990"/>
</dbReference>
<feature type="domain" description="Myb-like" evidence="3">
    <location>
        <begin position="83"/>
        <end position="134"/>
    </location>
</feature>
<dbReference type="PANTHER" id="PTHR45614">
    <property type="entry name" value="MYB PROTEIN-RELATED"/>
    <property type="match status" value="1"/>
</dbReference>
<dbReference type="SMART" id="SM00717">
    <property type="entry name" value="SANT"/>
    <property type="match status" value="2"/>
</dbReference>
<feature type="compositionally biased region" description="Polar residues" evidence="2">
    <location>
        <begin position="8"/>
        <end position="26"/>
    </location>
</feature>
<reference evidence="5" key="2">
    <citation type="submission" date="2013-04" db="UniProtKB">
        <authorList>
            <consortium name="EnsemblPlants"/>
        </authorList>
    </citation>
    <scope>IDENTIFICATION</scope>
</reference>
<dbReference type="GO" id="GO:0000981">
    <property type="term" value="F:DNA-binding transcription factor activity, RNA polymerase II-specific"/>
    <property type="evidence" value="ECO:0007669"/>
    <property type="project" value="TreeGrafter"/>
</dbReference>
<dbReference type="SUPFAM" id="SSF46689">
    <property type="entry name" value="Homeodomain-like"/>
    <property type="match status" value="2"/>
</dbReference>
<reference evidence="5" key="1">
    <citation type="journal article" date="2013" name="Nat. Commun.">
        <title>Whole-genome sequencing of Oryza brachyantha reveals mechanisms underlying Oryza genome evolution.</title>
        <authorList>
            <person name="Chen J."/>
            <person name="Huang Q."/>
            <person name="Gao D."/>
            <person name="Wang J."/>
            <person name="Lang Y."/>
            <person name="Liu T."/>
            <person name="Li B."/>
            <person name="Bai Z."/>
            <person name="Luis Goicoechea J."/>
            <person name="Liang C."/>
            <person name="Chen C."/>
            <person name="Zhang W."/>
            <person name="Sun S."/>
            <person name="Liao Y."/>
            <person name="Zhang X."/>
            <person name="Yang L."/>
            <person name="Song C."/>
            <person name="Wang M."/>
            <person name="Shi J."/>
            <person name="Liu G."/>
            <person name="Liu J."/>
            <person name="Zhou H."/>
            <person name="Zhou W."/>
            <person name="Yu Q."/>
            <person name="An N."/>
            <person name="Chen Y."/>
            <person name="Cai Q."/>
            <person name="Wang B."/>
            <person name="Liu B."/>
            <person name="Min J."/>
            <person name="Huang Y."/>
            <person name="Wu H."/>
            <person name="Li Z."/>
            <person name="Zhang Y."/>
            <person name="Yin Y."/>
            <person name="Song W."/>
            <person name="Jiang J."/>
            <person name="Jackson S.A."/>
            <person name="Wing R.A."/>
            <person name="Wang J."/>
            <person name="Chen M."/>
        </authorList>
    </citation>
    <scope>NUCLEOTIDE SEQUENCE [LARGE SCALE GENOMIC DNA]</scope>
    <source>
        <strain evidence="5">cv. IRGC 101232</strain>
    </source>
</reference>
<evidence type="ECO:0000313" key="6">
    <source>
        <dbReference type="Proteomes" id="UP000006038"/>
    </source>
</evidence>
<dbReference type="PROSITE" id="PS50090">
    <property type="entry name" value="MYB_LIKE"/>
    <property type="match status" value="2"/>
</dbReference>
<gene>
    <name evidence="5" type="primary">LOC102708392</name>
</gene>
<dbReference type="KEGG" id="obr:102708392"/>
<dbReference type="STRING" id="4533.J3KXJ3"/>
<organism evidence="5">
    <name type="scientific">Oryza brachyantha</name>
    <name type="common">malo sina</name>
    <dbReference type="NCBI Taxonomy" id="4533"/>
    <lineage>
        <taxon>Eukaryota</taxon>
        <taxon>Viridiplantae</taxon>
        <taxon>Streptophyta</taxon>
        <taxon>Embryophyta</taxon>
        <taxon>Tracheophyta</taxon>
        <taxon>Spermatophyta</taxon>
        <taxon>Magnoliopsida</taxon>
        <taxon>Liliopsida</taxon>
        <taxon>Poales</taxon>
        <taxon>Poaceae</taxon>
        <taxon>BOP clade</taxon>
        <taxon>Oryzoideae</taxon>
        <taxon>Oryzeae</taxon>
        <taxon>Oryzinae</taxon>
        <taxon>Oryza</taxon>
    </lineage>
</organism>
<keyword evidence="6" id="KW-1185">Reference proteome</keyword>
<dbReference type="Pfam" id="PF13921">
    <property type="entry name" value="Myb_DNA-bind_6"/>
    <property type="match status" value="1"/>
</dbReference>
<evidence type="ECO:0000259" key="3">
    <source>
        <dbReference type="PROSITE" id="PS50090"/>
    </source>
</evidence>
<accession>J3KXJ3</accession>
<evidence type="ECO:0000259" key="4">
    <source>
        <dbReference type="PROSITE" id="PS51294"/>
    </source>
</evidence>
<dbReference type="OMA" id="REHGCRH"/>
<evidence type="ECO:0000256" key="1">
    <source>
        <dbReference type="ARBA" id="ARBA00023125"/>
    </source>
</evidence>
<dbReference type="PROSITE" id="PS51294">
    <property type="entry name" value="HTH_MYB"/>
    <property type="match status" value="1"/>
</dbReference>
<evidence type="ECO:0008006" key="7">
    <source>
        <dbReference type="Google" id="ProtNLM"/>
    </source>
</evidence>
<dbReference type="eggNOG" id="KOG0048">
    <property type="taxonomic scope" value="Eukaryota"/>
</dbReference>
<dbReference type="OrthoDB" id="652137at2759"/>
<feature type="domain" description="HTH myb-type" evidence="4">
    <location>
        <begin position="36"/>
        <end position="86"/>
    </location>
</feature>
<feature type="region of interest" description="Disordered" evidence="2">
    <location>
        <begin position="1"/>
        <end position="26"/>
    </location>
</feature>
<dbReference type="Gramene" id="OB01G16990.1">
    <property type="protein sequence ID" value="OB01G16990.1"/>
    <property type="gene ID" value="OB01G16990"/>
</dbReference>
<name>J3KXJ3_ORYBR</name>